<organism evidence="3 4">
    <name type="scientific">Agrocybe chaxingu</name>
    <dbReference type="NCBI Taxonomy" id="84603"/>
    <lineage>
        <taxon>Eukaryota</taxon>
        <taxon>Fungi</taxon>
        <taxon>Dikarya</taxon>
        <taxon>Basidiomycota</taxon>
        <taxon>Agaricomycotina</taxon>
        <taxon>Agaricomycetes</taxon>
        <taxon>Agaricomycetidae</taxon>
        <taxon>Agaricales</taxon>
        <taxon>Agaricineae</taxon>
        <taxon>Strophariaceae</taxon>
        <taxon>Agrocybe</taxon>
    </lineage>
</organism>
<comment type="caution">
    <text evidence="3">The sequence shown here is derived from an EMBL/GenBank/DDBJ whole genome shotgun (WGS) entry which is preliminary data.</text>
</comment>
<protein>
    <recommendedName>
        <fullName evidence="2">HNH nuclease domain-containing protein</fullName>
    </recommendedName>
</protein>
<keyword evidence="4" id="KW-1185">Reference proteome</keyword>
<reference evidence="3" key="1">
    <citation type="submission" date="2022-07" db="EMBL/GenBank/DDBJ databases">
        <title>Genome Sequence of Agrocybe chaxingu.</title>
        <authorList>
            <person name="Buettner E."/>
        </authorList>
    </citation>
    <scope>NUCLEOTIDE SEQUENCE</scope>
    <source>
        <strain evidence="3">MP-N11</strain>
    </source>
</reference>
<feature type="region of interest" description="Disordered" evidence="1">
    <location>
        <begin position="362"/>
        <end position="412"/>
    </location>
</feature>
<feature type="domain" description="HNH nuclease" evidence="2">
    <location>
        <begin position="84"/>
        <end position="144"/>
    </location>
</feature>
<dbReference type="OrthoDB" id="3060654at2759"/>
<dbReference type="InterPro" id="IPR003615">
    <property type="entry name" value="HNH_nuc"/>
</dbReference>
<evidence type="ECO:0000313" key="3">
    <source>
        <dbReference type="EMBL" id="KAJ3517704.1"/>
    </source>
</evidence>
<dbReference type="EMBL" id="JANKHO010000012">
    <property type="protein sequence ID" value="KAJ3517704.1"/>
    <property type="molecule type" value="Genomic_DNA"/>
</dbReference>
<proteinExistence type="predicted"/>
<sequence>MSSLAPDAHSSQLRVVIPDIRRLPPNPHIVAGPVISLPQQGAWERALAAPSVSGTTDSEISHIPRHEKALRNRLLAYDQRSFLTGSAAADLEAAHIISAVRHNDLRKLAVETYLTQQRIQPLFRFDNAANAILLESSLHTQWDIYGTFCFIPAENDLVAMLESLKRSNEMWRQDAPDAVSKEPFYSPKWDIIVLHPHAMFPEGMPLAIAQDRTFFNGRNGGIPVSSHLSWTWWIAAGDTLRSATGTSFEPFVARDLRSEFGVPPISSLAMVINAHSKLQRFLQDFASSASTRVLRFAQLISDLVTEIFFVPAAYDDVAPKMYNLLLAQRAQHTQRTVRSNGAQVMQPITHFSGAGLGQVHDSGGIEKSDLAAPPSGDEELGVEAPEFPDEDGLTDSEFQIVSAQASNPKLDAKQRADAAMMMLFGTRRFADPYVHGSPGG</sequence>
<evidence type="ECO:0000259" key="2">
    <source>
        <dbReference type="Pfam" id="PF13391"/>
    </source>
</evidence>
<accession>A0A9W8N257</accession>
<dbReference type="Proteomes" id="UP001148786">
    <property type="component" value="Unassembled WGS sequence"/>
</dbReference>
<dbReference type="Pfam" id="PF13391">
    <property type="entry name" value="HNH_2"/>
    <property type="match status" value="1"/>
</dbReference>
<feature type="compositionally biased region" description="Polar residues" evidence="1">
    <location>
        <begin position="396"/>
        <end position="407"/>
    </location>
</feature>
<evidence type="ECO:0000313" key="4">
    <source>
        <dbReference type="Proteomes" id="UP001148786"/>
    </source>
</evidence>
<gene>
    <name evidence="3" type="ORF">NLJ89_g327</name>
</gene>
<name>A0A9W8N257_9AGAR</name>
<dbReference type="AlphaFoldDB" id="A0A9W8N257"/>
<evidence type="ECO:0000256" key="1">
    <source>
        <dbReference type="SAM" id="MobiDB-lite"/>
    </source>
</evidence>
<feature type="compositionally biased region" description="Acidic residues" evidence="1">
    <location>
        <begin position="376"/>
        <end position="394"/>
    </location>
</feature>